<feature type="region of interest" description="Disordered" evidence="2">
    <location>
        <begin position="811"/>
        <end position="1077"/>
    </location>
</feature>
<dbReference type="InterPro" id="IPR051092">
    <property type="entry name" value="FYVE_RhoGEF_PH"/>
</dbReference>
<accession>A0A066VHY3</accession>
<evidence type="ECO:0000313" key="5">
    <source>
        <dbReference type="Proteomes" id="UP000027361"/>
    </source>
</evidence>
<dbReference type="InterPro" id="IPR000219">
    <property type="entry name" value="DH_dom"/>
</dbReference>
<name>A0A066VHY3_TILAU</name>
<dbReference type="SMART" id="SM00325">
    <property type="entry name" value="RhoGEF"/>
    <property type="match status" value="1"/>
</dbReference>
<gene>
    <name evidence="4" type="ORF">K437DRAFT_259490</name>
</gene>
<dbReference type="Gene3D" id="1.20.900.10">
    <property type="entry name" value="Dbl homology (DH) domain"/>
    <property type="match status" value="1"/>
</dbReference>
<dbReference type="PANTHER" id="PTHR12673">
    <property type="entry name" value="FACIOGENITAL DYSPLASIA PROTEIN"/>
    <property type="match status" value="1"/>
</dbReference>
<sequence length="1270" mass="138545">MPFHVRYRSLSSAQKSPGPTPSPVRAAHFPHSATSAAQASALSPAAASASVGGSSSRSSLGPSSAHQHVRSNSYHHDTSSLSTSYTTVARGIHEMLSPAAAYEASGGGEEAGYYTYHAASHDRNTDYEAGFGLGAATASADVTRCRMYDVVLEDGTSGELDGDGDAERYNHERRVAGPALLPWLGSVVIDQNGTVGAANGSSRTGTISSNADFPRSGSGSSITAVRSPATGEGAEHGGGKEYNWNKLQDRLMELLETERSYVKRIEILNSCYAIPLRQLSRDRDTAILPLYEAQRLFGNIGEIVGANKAFLQQLESLMQGGLKHALQGLGDAMYQHMMCCSCYNEYFANIEKAKHIEQTMSKKKTFKEYLEKVKSTTSGIGNVGVRELLMEPVQRIPRYTLMLNGLVKYMSQRDPQRIRLEEAVVLASRIASCEADDKTKRAAVLWSFSRSVEGFPAELISAHREFIDSVDVDDFPAESLIAALGPAALFSPGGVQMATRTLHVTLFLFDDRLAVVKRSTPTASGRQLVGLDDLSKLADQMKAYTEKHSGGNSSSAGGGSALLGYGSKKGELAFRGMIDLLDVQAYDLGGPDFQLSFFKMMSNVSGDRWANRPTRQYVVSETNGSAAVPARMQKTRFLENLWRAQALLKTRGHRSHARCEILPASFDSRDRSIVLPRQVIYWNIYTRRSWLQEQKKTAVVLHVVLNEADAAEALPLGPEEMPAHAAVRMEDLDLDDCFCYLRVHTREEGWAKRTERVSLTSLHAFMADVASTLPADKQDFRNTLSPDPSTPSTSKKGVVEGLENFGRNLLHAATPGSIRSSTDSEPYSTAGRRSKASSVSYGQSSMKTHSAAGTSATKATTSSRNKEGTPVKSKDIGTTKEKHGSASPSPRKLVKKGAMSSLGPGGPLSSSPSGTPTRIEILSPRPDDHIPTREGEKGAAQYTPRSSPRARHLSLPYDATQMPPHEPASPKRTPQALPAKRQPSPNLPSKLRGVPSCERSMSGSKRSAPLDATPTGKPPKRAAHSVDGCPSPVNVSPHPGILSPSPRVNAPPPPAAYASDSSPSGHHRWRQSLKRQQYRANERREAFAQMRQFLVGVEDKREHMSNKEFNGLSKDLNLQLLKWLADAEGDFDAEEQDLAVILHHGPGVPVAVTSEAELQALREEAAKVQPLRTRMMGLERKCELLTALEADGRLENTELHRAFNEELDHMYEDTQAPESHELAVLRKEIQRTKAERNEINMNLRRLRRDLELQASELETCKQILSDSGLL</sequence>
<dbReference type="GeneID" id="25265289"/>
<feature type="compositionally biased region" description="Polar residues" evidence="2">
    <location>
        <begin position="836"/>
        <end position="848"/>
    </location>
</feature>
<dbReference type="STRING" id="1037660.A0A066VHY3"/>
<dbReference type="GO" id="GO:0005737">
    <property type="term" value="C:cytoplasm"/>
    <property type="evidence" value="ECO:0007669"/>
    <property type="project" value="TreeGrafter"/>
</dbReference>
<feature type="domain" description="DH" evidence="3">
    <location>
        <begin position="246"/>
        <end position="437"/>
    </location>
</feature>
<dbReference type="Proteomes" id="UP000027361">
    <property type="component" value="Unassembled WGS sequence"/>
</dbReference>
<dbReference type="Pfam" id="PF00621">
    <property type="entry name" value="RhoGEF"/>
    <property type="match status" value="1"/>
</dbReference>
<feature type="compositionally biased region" description="Basic and acidic residues" evidence="2">
    <location>
        <begin position="864"/>
        <end position="884"/>
    </location>
</feature>
<dbReference type="RefSeq" id="XP_013240636.1">
    <property type="nucleotide sequence ID" value="XM_013385182.1"/>
</dbReference>
<dbReference type="GO" id="GO:0005085">
    <property type="term" value="F:guanyl-nucleotide exchange factor activity"/>
    <property type="evidence" value="ECO:0007669"/>
    <property type="project" value="InterPro"/>
</dbReference>
<feature type="compositionally biased region" description="Low complexity" evidence="2">
    <location>
        <begin position="850"/>
        <end position="863"/>
    </location>
</feature>
<dbReference type="PANTHER" id="PTHR12673:SF270">
    <property type="entry name" value="FYVE-TYPE DOMAIN-CONTAINING PROTEIN"/>
    <property type="match status" value="1"/>
</dbReference>
<evidence type="ECO:0000256" key="2">
    <source>
        <dbReference type="SAM" id="MobiDB-lite"/>
    </source>
</evidence>
<feature type="compositionally biased region" description="Low complexity" evidence="2">
    <location>
        <begin position="907"/>
        <end position="917"/>
    </location>
</feature>
<organism evidence="4 5">
    <name type="scientific">Tilletiaria anomala (strain ATCC 24038 / CBS 436.72 / UBC 951)</name>
    <dbReference type="NCBI Taxonomy" id="1037660"/>
    <lineage>
        <taxon>Eukaryota</taxon>
        <taxon>Fungi</taxon>
        <taxon>Dikarya</taxon>
        <taxon>Basidiomycota</taxon>
        <taxon>Ustilaginomycotina</taxon>
        <taxon>Exobasidiomycetes</taxon>
        <taxon>Georgefischeriales</taxon>
        <taxon>Tilletiariaceae</taxon>
        <taxon>Tilletiaria</taxon>
    </lineage>
</organism>
<dbReference type="InParanoid" id="A0A066VHY3"/>
<feature type="compositionally biased region" description="Polar residues" evidence="2">
    <location>
        <begin position="198"/>
        <end position="224"/>
    </location>
</feature>
<dbReference type="EMBL" id="JMSN01000122">
    <property type="protein sequence ID" value="KDN38200.1"/>
    <property type="molecule type" value="Genomic_DNA"/>
</dbReference>
<evidence type="ECO:0000259" key="3">
    <source>
        <dbReference type="PROSITE" id="PS50010"/>
    </source>
</evidence>
<reference evidence="4 5" key="1">
    <citation type="submission" date="2014-05" db="EMBL/GenBank/DDBJ databases">
        <title>Draft genome sequence of a rare smut relative, Tilletiaria anomala UBC 951.</title>
        <authorList>
            <consortium name="DOE Joint Genome Institute"/>
            <person name="Toome M."/>
            <person name="Kuo A."/>
            <person name="Henrissat B."/>
            <person name="Lipzen A."/>
            <person name="Tritt A."/>
            <person name="Yoshinaga Y."/>
            <person name="Zane M."/>
            <person name="Barry K."/>
            <person name="Grigoriev I.V."/>
            <person name="Spatafora J.W."/>
            <person name="Aimea M.C."/>
        </authorList>
    </citation>
    <scope>NUCLEOTIDE SEQUENCE [LARGE SCALE GENOMIC DNA]</scope>
    <source>
        <strain evidence="4 5">UBC 951</strain>
    </source>
</reference>
<evidence type="ECO:0000256" key="1">
    <source>
        <dbReference type="SAM" id="Coils"/>
    </source>
</evidence>
<protein>
    <recommendedName>
        <fullName evidence="3">DH domain-containing protein</fullName>
    </recommendedName>
</protein>
<feature type="region of interest" description="Disordered" evidence="2">
    <location>
        <begin position="1"/>
        <end position="80"/>
    </location>
</feature>
<keyword evidence="1" id="KW-0175">Coiled coil</keyword>
<dbReference type="PROSITE" id="PS50010">
    <property type="entry name" value="DH_2"/>
    <property type="match status" value="1"/>
</dbReference>
<proteinExistence type="predicted"/>
<dbReference type="SUPFAM" id="SSF48065">
    <property type="entry name" value="DBL homology domain (DH-domain)"/>
    <property type="match status" value="1"/>
</dbReference>
<keyword evidence="5" id="KW-1185">Reference proteome</keyword>
<dbReference type="OMA" id="AYENNQM"/>
<dbReference type="CDD" id="cd00160">
    <property type="entry name" value="RhoGEF"/>
    <property type="match status" value="1"/>
</dbReference>
<feature type="compositionally biased region" description="Polar residues" evidence="2">
    <location>
        <begin position="817"/>
        <end position="827"/>
    </location>
</feature>
<feature type="compositionally biased region" description="Basic residues" evidence="2">
    <location>
        <begin position="1065"/>
        <end position="1077"/>
    </location>
</feature>
<dbReference type="OrthoDB" id="660555at2759"/>
<evidence type="ECO:0000313" key="4">
    <source>
        <dbReference type="EMBL" id="KDN38200.1"/>
    </source>
</evidence>
<comment type="caution">
    <text evidence="4">The sequence shown here is derived from an EMBL/GenBank/DDBJ whole genome shotgun (WGS) entry which is preliminary data.</text>
</comment>
<feature type="compositionally biased region" description="Low complexity" evidence="2">
    <location>
        <begin position="783"/>
        <end position="794"/>
    </location>
</feature>
<feature type="region of interest" description="Disordered" evidence="2">
    <location>
        <begin position="777"/>
        <end position="797"/>
    </location>
</feature>
<feature type="coiled-coil region" evidence="1">
    <location>
        <begin position="1222"/>
        <end position="1256"/>
    </location>
</feature>
<dbReference type="AlphaFoldDB" id="A0A066VHY3"/>
<feature type="compositionally biased region" description="Basic and acidic residues" evidence="2">
    <location>
        <begin position="925"/>
        <end position="937"/>
    </location>
</feature>
<dbReference type="InterPro" id="IPR035899">
    <property type="entry name" value="DBL_dom_sf"/>
</dbReference>
<feature type="region of interest" description="Disordered" evidence="2">
    <location>
        <begin position="198"/>
        <end position="240"/>
    </location>
</feature>
<feature type="compositionally biased region" description="Low complexity" evidence="2">
    <location>
        <begin position="32"/>
        <end position="65"/>
    </location>
</feature>
<dbReference type="HOGENOM" id="CLU_006747_0_0_1"/>